<gene>
    <name evidence="2" type="ORF">DKW60_21915</name>
</gene>
<feature type="domain" description="BLUF" evidence="1">
    <location>
        <begin position="4"/>
        <end position="95"/>
    </location>
</feature>
<dbReference type="PROSITE" id="PS50925">
    <property type="entry name" value="BLUF"/>
    <property type="match status" value="1"/>
</dbReference>
<dbReference type="GO" id="GO:0009882">
    <property type="term" value="F:blue light photoreceptor activity"/>
    <property type="evidence" value="ECO:0007669"/>
    <property type="project" value="InterPro"/>
</dbReference>
<dbReference type="SMART" id="SM01034">
    <property type="entry name" value="BLUF"/>
    <property type="match status" value="1"/>
</dbReference>
<evidence type="ECO:0000313" key="2">
    <source>
        <dbReference type="EMBL" id="PWQ92306.1"/>
    </source>
</evidence>
<dbReference type="GO" id="GO:0071949">
    <property type="term" value="F:FAD binding"/>
    <property type="evidence" value="ECO:0007669"/>
    <property type="project" value="InterPro"/>
</dbReference>
<organism evidence="2 3">
    <name type="scientific">Leucothrix pacifica</name>
    <dbReference type="NCBI Taxonomy" id="1247513"/>
    <lineage>
        <taxon>Bacteria</taxon>
        <taxon>Pseudomonadati</taxon>
        <taxon>Pseudomonadota</taxon>
        <taxon>Gammaproteobacteria</taxon>
        <taxon>Thiotrichales</taxon>
        <taxon>Thiotrichaceae</taxon>
        <taxon>Leucothrix</taxon>
    </lineage>
</organism>
<accession>A0A317C0W9</accession>
<dbReference type="InterPro" id="IPR007024">
    <property type="entry name" value="BLUF_domain"/>
</dbReference>
<evidence type="ECO:0000259" key="1">
    <source>
        <dbReference type="PROSITE" id="PS50925"/>
    </source>
</evidence>
<evidence type="ECO:0000313" key="3">
    <source>
        <dbReference type="Proteomes" id="UP000245539"/>
    </source>
</evidence>
<dbReference type="AlphaFoldDB" id="A0A317C0W9"/>
<dbReference type="Proteomes" id="UP000245539">
    <property type="component" value="Unassembled WGS sequence"/>
</dbReference>
<dbReference type="RefSeq" id="WP_109839800.1">
    <property type="nucleotide sequence ID" value="NZ_QGKM01000097.1"/>
</dbReference>
<protein>
    <submittedName>
        <fullName evidence="2">Phosphonate transporter</fullName>
    </submittedName>
</protein>
<dbReference type="EMBL" id="QGKM01000097">
    <property type="protein sequence ID" value="PWQ92306.1"/>
    <property type="molecule type" value="Genomic_DNA"/>
</dbReference>
<keyword evidence="3" id="KW-1185">Reference proteome</keyword>
<proteinExistence type="predicted"/>
<dbReference type="OrthoDB" id="557705at2"/>
<dbReference type="Pfam" id="PF04940">
    <property type="entry name" value="BLUF"/>
    <property type="match status" value="1"/>
</dbReference>
<reference evidence="2 3" key="1">
    <citation type="submission" date="2018-05" db="EMBL/GenBank/DDBJ databases">
        <title>Leucothrix arctica sp. nov., isolated from Arctic seawater.</title>
        <authorList>
            <person name="Choi A."/>
            <person name="Baek K."/>
        </authorList>
    </citation>
    <scope>NUCLEOTIDE SEQUENCE [LARGE SCALE GENOMIC DNA]</scope>
    <source>
        <strain evidence="2 3">JCM 18388</strain>
    </source>
</reference>
<dbReference type="Gene3D" id="3.30.70.100">
    <property type="match status" value="1"/>
</dbReference>
<comment type="caution">
    <text evidence="2">The sequence shown here is derived from an EMBL/GenBank/DDBJ whole genome shotgun (WGS) entry which is preliminary data.</text>
</comment>
<dbReference type="InterPro" id="IPR036046">
    <property type="entry name" value="Acylphosphatase-like_dom_sf"/>
</dbReference>
<dbReference type="SUPFAM" id="SSF54975">
    <property type="entry name" value="Acylphosphatase/BLUF domain-like"/>
    <property type="match status" value="1"/>
</dbReference>
<sequence>MTNLTRVIYASRAARYFSSNDILELLSRARHNNSSLNVTGMLLYDHGSFFQVIEGSESVINALFDKISKDKRHTQVTKISTESITKRQFGEWSMGYASVSADEIKDAAGMNDFFEGTDYLSKIDEGRAKTLLKAFADGRWKLD</sequence>
<name>A0A317C0W9_9GAMM</name>